<evidence type="ECO:0000256" key="4">
    <source>
        <dbReference type="ARBA" id="ARBA00022989"/>
    </source>
</evidence>
<evidence type="ECO:0000256" key="3">
    <source>
        <dbReference type="ARBA" id="ARBA00022692"/>
    </source>
</evidence>
<keyword evidence="5 7" id="KW-0472">Membrane</keyword>
<feature type="compositionally biased region" description="Basic and acidic residues" evidence="6">
    <location>
        <begin position="43"/>
        <end position="54"/>
    </location>
</feature>
<dbReference type="InterPro" id="IPR020846">
    <property type="entry name" value="MFS_dom"/>
</dbReference>
<feature type="transmembrane region" description="Helical" evidence="7">
    <location>
        <begin position="230"/>
        <end position="250"/>
    </location>
</feature>
<sequence length="572" mass="60550">MTTRSQQQGQLRIGKTSNLLCDKSSESDDAGRHETPCDVQIEAGKDVDRPSEPKDLEIDATKSNKNGFALLMTVMALALSMFLVSLDMTIVATAIPRITDEFGGIDLVGWYGSAFFITLGGFQAAWGKIYKYFPLKISFLISIVLFEIGSLICAFLLGVAPNSLALIIGRAITGVGGAGISSGAFTIIAFSAPPKQRPAYIGILGASYGIAAAVGPLIGGAFTSHATWRWCFYINLPIGGVSGVIILLFYRPPPPSSLLNEDLKEKLLQMDLPGAFLLIGAMVCYCLALQWGGLSRSWNDSTVIGALVGFGVLLTVYVVVQWVQKERAAMVGRLFERNVILAMIYIDLLAGTFFLLVYYLPIYFQVVSGVSAAESGIRNLPLILAQSIATILSGIALSKFQRPQPFLLFGAGVTAIGSGLLYTLDIGSSSGKWIGFQILTGIGIGWCFQVPVVTAQSTAAPSDLPSVTGMVLTVQTLGGSVFVSAGQSALDNVLLKSLPNISGIDPKVVLKMGSTELRQAFSSAQLSEILVAYMKGLKAAFLVAIIASSTATVVSMGVRRTKLAGSLPPTAV</sequence>
<feature type="transmembrane region" description="Helical" evidence="7">
    <location>
        <begin position="139"/>
        <end position="161"/>
    </location>
</feature>
<comment type="caution">
    <text evidence="9">The sequence shown here is derived from an EMBL/GenBank/DDBJ whole genome shotgun (WGS) entry which is preliminary data.</text>
</comment>
<dbReference type="Proteomes" id="UP001216150">
    <property type="component" value="Unassembled WGS sequence"/>
</dbReference>
<dbReference type="FunFam" id="1.20.1720.10:FF:000012">
    <property type="entry name" value="MFS toxin efflux pump (AflT)"/>
    <property type="match status" value="1"/>
</dbReference>
<reference evidence="9 10" key="1">
    <citation type="journal article" date="2023" name="IMA Fungus">
        <title>Comparative genomic study of the Penicillium genus elucidates a diverse pangenome and 15 lateral gene transfer events.</title>
        <authorList>
            <person name="Petersen C."/>
            <person name="Sorensen T."/>
            <person name="Nielsen M.R."/>
            <person name="Sondergaard T.E."/>
            <person name="Sorensen J.L."/>
            <person name="Fitzpatrick D.A."/>
            <person name="Frisvad J.C."/>
            <person name="Nielsen K.L."/>
        </authorList>
    </citation>
    <scope>NUCLEOTIDE SEQUENCE [LARGE SCALE GENOMIC DNA]</scope>
    <source>
        <strain evidence="9 10">IBT 29057</strain>
    </source>
</reference>
<keyword evidence="4 7" id="KW-1133">Transmembrane helix</keyword>
<dbReference type="EMBL" id="JAQJAC010000001">
    <property type="protein sequence ID" value="KAJ5600446.1"/>
    <property type="molecule type" value="Genomic_DNA"/>
</dbReference>
<name>A0AAD6E4S8_9EURO</name>
<keyword evidence="3 7" id="KW-0812">Transmembrane</keyword>
<feature type="transmembrane region" description="Helical" evidence="7">
    <location>
        <begin position="380"/>
        <end position="398"/>
    </location>
</feature>
<dbReference type="FunFam" id="1.20.1250.20:FF:000196">
    <property type="entry name" value="MFS toxin efflux pump (AflT)"/>
    <property type="match status" value="1"/>
</dbReference>
<evidence type="ECO:0000256" key="1">
    <source>
        <dbReference type="ARBA" id="ARBA00004141"/>
    </source>
</evidence>
<proteinExistence type="predicted"/>
<feature type="transmembrane region" description="Helical" evidence="7">
    <location>
        <begin position="434"/>
        <end position="455"/>
    </location>
</feature>
<dbReference type="CDD" id="cd17502">
    <property type="entry name" value="MFS_Azr1_MDR_like"/>
    <property type="match status" value="1"/>
</dbReference>
<feature type="transmembrane region" description="Helical" evidence="7">
    <location>
        <begin position="539"/>
        <end position="558"/>
    </location>
</feature>
<evidence type="ECO:0000256" key="2">
    <source>
        <dbReference type="ARBA" id="ARBA00022448"/>
    </source>
</evidence>
<keyword evidence="10" id="KW-1185">Reference proteome</keyword>
<feature type="transmembrane region" description="Helical" evidence="7">
    <location>
        <begin position="107"/>
        <end position="127"/>
    </location>
</feature>
<dbReference type="SUPFAM" id="SSF103473">
    <property type="entry name" value="MFS general substrate transporter"/>
    <property type="match status" value="1"/>
</dbReference>
<feature type="transmembrane region" description="Helical" evidence="7">
    <location>
        <begin position="199"/>
        <end position="218"/>
    </location>
</feature>
<organism evidence="9 10">
    <name type="scientific">Penicillium hetheringtonii</name>
    <dbReference type="NCBI Taxonomy" id="911720"/>
    <lineage>
        <taxon>Eukaryota</taxon>
        <taxon>Fungi</taxon>
        <taxon>Dikarya</taxon>
        <taxon>Ascomycota</taxon>
        <taxon>Pezizomycotina</taxon>
        <taxon>Eurotiomycetes</taxon>
        <taxon>Eurotiomycetidae</taxon>
        <taxon>Eurotiales</taxon>
        <taxon>Aspergillaceae</taxon>
        <taxon>Penicillium</taxon>
    </lineage>
</organism>
<evidence type="ECO:0000256" key="6">
    <source>
        <dbReference type="SAM" id="MobiDB-lite"/>
    </source>
</evidence>
<evidence type="ECO:0000256" key="5">
    <source>
        <dbReference type="ARBA" id="ARBA00023136"/>
    </source>
</evidence>
<dbReference type="Gene3D" id="1.20.1250.20">
    <property type="entry name" value="MFS general substrate transporter like domains"/>
    <property type="match status" value="1"/>
</dbReference>
<protein>
    <submittedName>
        <fullName evidence="9">Major facilitator superfamily domain-containing protein</fullName>
    </submittedName>
</protein>
<dbReference type="PROSITE" id="PS50850">
    <property type="entry name" value="MFS"/>
    <property type="match status" value="1"/>
</dbReference>
<keyword evidence="2" id="KW-0813">Transport</keyword>
<gene>
    <name evidence="9" type="ORF">N7450_001513</name>
</gene>
<dbReference type="GO" id="GO:0005886">
    <property type="term" value="C:plasma membrane"/>
    <property type="evidence" value="ECO:0007669"/>
    <property type="project" value="TreeGrafter"/>
</dbReference>
<dbReference type="InterPro" id="IPR011701">
    <property type="entry name" value="MFS"/>
</dbReference>
<evidence type="ECO:0000313" key="9">
    <source>
        <dbReference type="EMBL" id="KAJ5600446.1"/>
    </source>
</evidence>
<dbReference type="PANTHER" id="PTHR23501:SF177">
    <property type="entry name" value="MAJOR FACILITATOR SUPERFAMILY (MFS) PROFILE DOMAIN-CONTAINING PROTEIN-RELATED"/>
    <property type="match status" value="1"/>
</dbReference>
<feature type="compositionally biased region" description="Polar residues" evidence="6">
    <location>
        <begin position="1"/>
        <end position="19"/>
    </location>
</feature>
<dbReference type="Pfam" id="PF07690">
    <property type="entry name" value="MFS_1"/>
    <property type="match status" value="1"/>
</dbReference>
<evidence type="ECO:0000256" key="7">
    <source>
        <dbReference type="SAM" id="Phobius"/>
    </source>
</evidence>
<evidence type="ECO:0000313" key="10">
    <source>
        <dbReference type="Proteomes" id="UP001216150"/>
    </source>
</evidence>
<feature type="transmembrane region" description="Helical" evidence="7">
    <location>
        <begin position="167"/>
        <end position="192"/>
    </location>
</feature>
<feature type="compositionally biased region" description="Basic and acidic residues" evidence="6">
    <location>
        <begin position="23"/>
        <end position="36"/>
    </location>
</feature>
<dbReference type="InterPro" id="IPR036259">
    <property type="entry name" value="MFS_trans_sf"/>
</dbReference>
<feature type="transmembrane region" description="Helical" evidence="7">
    <location>
        <begin position="340"/>
        <end position="360"/>
    </location>
</feature>
<feature type="domain" description="Major facilitator superfamily (MFS) profile" evidence="8">
    <location>
        <begin position="73"/>
        <end position="562"/>
    </location>
</feature>
<dbReference type="GO" id="GO:0022857">
    <property type="term" value="F:transmembrane transporter activity"/>
    <property type="evidence" value="ECO:0007669"/>
    <property type="project" value="InterPro"/>
</dbReference>
<comment type="subcellular location">
    <subcellularLocation>
        <location evidence="1">Membrane</location>
        <topology evidence="1">Multi-pass membrane protein</topology>
    </subcellularLocation>
</comment>
<feature type="region of interest" description="Disordered" evidence="6">
    <location>
        <begin position="1"/>
        <end position="54"/>
    </location>
</feature>
<accession>A0AAD6E4S8</accession>
<feature type="transmembrane region" description="Helical" evidence="7">
    <location>
        <begin position="405"/>
        <end position="422"/>
    </location>
</feature>
<dbReference type="PANTHER" id="PTHR23501">
    <property type="entry name" value="MAJOR FACILITATOR SUPERFAMILY"/>
    <property type="match status" value="1"/>
</dbReference>
<feature type="transmembrane region" description="Helical" evidence="7">
    <location>
        <begin position="303"/>
        <end position="320"/>
    </location>
</feature>
<feature type="transmembrane region" description="Helical" evidence="7">
    <location>
        <begin position="271"/>
        <end position="291"/>
    </location>
</feature>
<evidence type="ECO:0000259" key="8">
    <source>
        <dbReference type="PROSITE" id="PS50850"/>
    </source>
</evidence>
<feature type="transmembrane region" description="Helical" evidence="7">
    <location>
        <begin position="68"/>
        <end position="95"/>
    </location>
</feature>
<dbReference type="AlphaFoldDB" id="A0AAD6E4S8"/>